<protein>
    <recommendedName>
        <fullName evidence="1">GIY-YIG domain-containing protein</fullName>
    </recommendedName>
</protein>
<evidence type="ECO:0000259" key="1">
    <source>
        <dbReference type="PROSITE" id="PS50164"/>
    </source>
</evidence>
<comment type="caution">
    <text evidence="2">The sequence shown here is derived from an EMBL/GenBank/DDBJ whole genome shotgun (WGS) entry which is preliminary data.</text>
</comment>
<dbReference type="InterPro" id="IPR000305">
    <property type="entry name" value="GIY-YIG_endonuc"/>
</dbReference>
<dbReference type="AlphaFoldDB" id="A0A816GSA3"/>
<dbReference type="EMBL" id="CAJNOR010014572">
    <property type="protein sequence ID" value="CAF1678843.1"/>
    <property type="molecule type" value="Genomic_DNA"/>
</dbReference>
<name>A0A816GSA3_ADIRI</name>
<evidence type="ECO:0000313" key="2">
    <source>
        <dbReference type="EMBL" id="CAF1678843.1"/>
    </source>
</evidence>
<organism evidence="2 3">
    <name type="scientific">Adineta ricciae</name>
    <name type="common">Rotifer</name>
    <dbReference type="NCBI Taxonomy" id="249248"/>
    <lineage>
        <taxon>Eukaryota</taxon>
        <taxon>Metazoa</taxon>
        <taxon>Spiralia</taxon>
        <taxon>Gnathifera</taxon>
        <taxon>Rotifera</taxon>
        <taxon>Eurotatoria</taxon>
        <taxon>Bdelloidea</taxon>
        <taxon>Adinetida</taxon>
        <taxon>Adinetidae</taxon>
        <taxon>Adineta</taxon>
    </lineage>
</organism>
<evidence type="ECO:0000313" key="3">
    <source>
        <dbReference type="Proteomes" id="UP000663828"/>
    </source>
</evidence>
<keyword evidence="3" id="KW-1185">Reference proteome</keyword>
<reference evidence="2" key="1">
    <citation type="submission" date="2021-02" db="EMBL/GenBank/DDBJ databases">
        <authorList>
            <person name="Nowell W R."/>
        </authorList>
    </citation>
    <scope>NUCLEOTIDE SEQUENCE</scope>
</reference>
<accession>A0A816GSA3</accession>
<feature type="domain" description="GIY-YIG" evidence="1">
    <location>
        <begin position="67"/>
        <end position="157"/>
    </location>
</feature>
<feature type="non-terminal residue" evidence="2">
    <location>
        <position position="1"/>
    </location>
</feature>
<dbReference type="PROSITE" id="PS50164">
    <property type="entry name" value="GIY_YIG"/>
    <property type="match status" value="1"/>
</dbReference>
<proteinExistence type="predicted"/>
<gene>
    <name evidence="2" type="ORF">XAT740_LOCUS60149</name>
</gene>
<dbReference type="Proteomes" id="UP000663828">
    <property type="component" value="Unassembled WGS sequence"/>
</dbReference>
<dbReference type="Pfam" id="PF19239">
    <property type="entry name" value="GIY_YIG_domain"/>
    <property type="match status" value="1"/>
</dbReference>
<sequence>MARSIRDIGWVLRGDGEHDQRYTMPQVLNIDGSRDRRFGSFQQPVFGSSDLLTQGRSQYYNDIGAHNGPGVYQMMTTSGVGRPTIQYTGMSMDVHRRLDEHGRGGMDNIAVQMQQAANRGMDVRARFAPADSAFEARAQELFLLNQRDYAWNSRNNGGMTFSWW</sequence>